<organism evidence="2 3">
    <name type="scientific">Actinomadura madurae</name>
    <dbReference type="NCBI Taxonomy" id="1993"/>
    <lineage>
        <taxon>Bacteria</taxon>
        <taxon>Bacillati</taxon>
        <taxon>Actinomycetota</taxon>
        <taxon>Actinomycetes</taxon>
        <taxon>Streptosporangiales</taxon>
        <taxon>Thermomonosporaceae</taxon>
        <taxon>Actinomadura</taxon>
    </lineage>
</organism>
<accession>A0A1I5L8T6</accession>
<gene>
    <name evidence="2" type="ORF">SAMN04489713_110291</name>
</gene>
<dbReference type="InterPro" id="IPR000073">
    <property type="entry name" value="AB_hydrolase_1"/>
</dbReference>
<dbReference type="OrthoDB" id="334507at2"/>
<protein>
    <submittedName>
        <fullName evidence="2">Pimeloyl-ACP methyl ester carboxylesterase</fullName>
    </submittedName>
</protein>
<dbReference type="GO" id="GO:0003824">
    <property type="term" value="F:catalytic activity"/>
    <property type="evidence" value="ECO:0007669"/>
    <property type="project" value="InterPro"/>
</dbReference>
<evidence type="ECO:0000313" key="3">
    <source>
        <dbReference type="Proteomes" id="UP000183413"/>
    </source>
</evidence>
<dbReference type="InterPro" id="IPR050228">
    <property type="entry name" value="Carboxylesterase_BioH"/>
</dbReference>
<evidence type="ECO:0000259" key="1">
    <source>
        <dbReference type="Pfam" id="PF00561"/>
    </source>
</evidence>
<dbReference type="InterPro" id="IPR029058">
    <property type="entry name" value="AB_hydrolase_fold"/>
</dbReference>
<dbReference type="AlphaFoldDB" id="A0A1I5L8T6"/>
<feature type="domain" description="AB hydrolase-1" evidence="1">
    <location>
        <begin position="29"/>
        <end position="262"/>
    </location>
</feature>
<dbReference type="eggNOG" id="COG2267">
    <property type="taxonomic scope" value="Bacteria"/>
</dbReference>
<reference evidence="2 3" key="1">
    <citation type="submission" date="2016-10" db="EMBL/GenBank/DDBJ databases">
        <authorList>
            <person name="de Groot N.N."/>
        </authorList>
    </citation>
    <scope>NUCLEOTIDE SEQUENCE [LARGE SCALE GENOMIC DNA]</scope>
    <source>
        <strain evidence="2 3">DSM 43067</strain>
    </source>
</reference>
<dbReference type="InterPro" id="IPR000639">
    <property type="entry name" value="Epox_hydrolase-like"/>
</dbReference>
<dbReference type="Proteomes" id="UP000183413">
    <property type="component" value="Unassembled WGS sequence"/>
</dbReference>
<dbReference type="PANTHER" id="PTHR43194">
    <property type="entry name" value="HYDROLASE ALPHA/BETA FOLD FAMILY"/>
    <property type="match status" value="1"/>
</dbReference>
<dbReference type="PANTHER" id="PTHR43194:SF5">
    <property type="entry name" value="PIMELOYL-[ACYL-CARRIER PROTEIN] METHYL ESTER ESTERASE"/>
    <property type="match status" value="1"/>
</dbReference>
<dbReference type="InParanoid" id="A0A1I5L8T6"/>
<proteinExistence type="predicted"/>
<dbReference type="PRINTS" id="PR00111">
    <property type="entry name" value="ABHYDROLASE"/>
</dbReference>
<dbReference type="RefSeq" id="WP_075022684.1">
    <property type="nucleotide sequence ID" value="NZ_FOVH01000010.1"/>
</dbReference>
<dbReference type="SUPFAM" id="SSF53474">
    <property type="entry name" value="alpha/beta-Hydrolases"/>
    <property type="match status" value="1"/>
</dbReference>
<dbReference type="PRINTS" id="PR00412">
    <property type="entry name" value="EPOXHYDRLASE"/>
</dbReference>
<name>A0A1I5L8T6_9ACTN</name>
<dbReference type="Gene3D" id="3.40.50.1820">
    <property type="entry name" value="alpha/beta hydrolase"/>
    <property type="match status" value="1"/>
</dbReference>
<keyword evidence="3" id="KW-1185">Reference proteome</keyword>
<dbReference type="EMBL" id="FOVH01000010">
    <property type="protein sequence ID" value="SFO93572.1"/>
    <property type="molecule type" value="Genomic_DNA"/>
</dbReference>
<dbReference type="STRING" id="1993.SAMN04489713_110291"/>
<dbReference type="Pfam" id="PF00561">
    <property type="entry name" value="Abhydrolase_1"/>
    <property type="match status" value="1"/>
</dbReference>
<sequence length="274" mass="29979">MQDWTLRQTYPSQGGEVRWDVLGNEHADPVVLLHGTPFSSYVWRGVARALATTHRVYVWDMPGYGTSERSDGQDVSLAAQGKVFTELLAHWGLDEPSVVAHDFGGAVSLRAHLLHGVRYRRLVLVDPVALAPWGSPFFRLVGANATVFEQLPPALHAALVREYVTSASHRGLHPAALDSLVEPWLGEDGQPAFYRQIAQADQRYTDEVQGRYGELSLPVLICWGAEDTWIPIEKGRELAGLVPGSRLHPIAGAGHLVQEDAPAELTAALLGFLS</sequence>
<evidence type="ECO:0000313" key="2">
    <source>
        <dbReference type="EMBL" id="SFO93572.1"/>
    </source>
</evidence>